<dbReference type="InterPro" id="IPR011009">
    <property type="entry name" value="Kinase-like_dom_sf"/>
</dbReference>
<dbReference type="AlphaFoldDB" id="A0A1L9RKT3"/>
<sequence>MEMDNIKPAEIIFKEKLYSSQHSIIFLVTIRNITQHHGRGPRLYYESANRELDIHIVEATAYHRLKQFGLCDRGIVPNFLGTMRKFNPSLCRPHLDTFLEDEYPPSAIFLEYIPGLEMIYLNNYTPQRMDNLVTGIQEIHKAGVLHADPKPRNMMVVAGDAERVVWLDFDRSYTYTLGSMTEQEQARLENEEVRIVGIKEYLGADCATGTLDKAYIFYT</sequence>
<evidence type="ECO:0000259" key="1">
    <source>
        <dbReference type="PROSITE" id="PS50011"/>
    </source>
</evidence>
<dbReference type="SUPFAM" id="SSF56112">
    <property type="entry name" value="Protein kinase-like (PK-like)"/>
    <property type="match status" value="1"/>
</dbReference>
<protein>
    <recommendedName>
        <fullName evidence="1">Protein kinase domain-containing protein</fullName>
    </recommendedName>
</protein>
<feature type="domain" description="Protein kinase" evidence="1">
    <location>
        <begin position="1"/>
        <end position="219"/>
    </location>
</feature>
<accession>A0A1L9RKT3</accession>
<evidence type="ECO:0000313" key="3">
    <source>
        <dbReference type="Proteomes" id="UP000184383"/>
    </source>
</evidence>
<dbReference type="PROSITE" id="PS50011">
    <property type="entry name" value="PROTEIN_KINASE_DOM"/>
    <property type="match status" value="1"/>
</dbReference>
<name>A0A1L9RKT3_ASPWE</name>
<gene>
    <name evidence="2" type="ORF">ASPWEDRAFT_172348</name>
</gene>
<dbReference type="OrthoDB" id="4185642at2759"/>
<dbReference type="Proteomes" id="UP000184383">
    <property type="component" value="Unassembled WGS sequence"/>
</dbReference>
<evidence type="ECO:0000313" key="2">
    <source>
        <dbReference type="EMBL" id="OJJ35546.1"/>
    </source>
</evidence>
<organism evidence="2 3">
    <name type="scientific">Aspergillus wentii DTO 134E9</name>
    <dbReference type="NCBI Taxonomy" id="1073089"/>
    <lineage>
        <taxon>Eukaryota</taxon>
        <taxon>Fungi</taxon>
        <taxon>Dikarya</taxon>
        <taxon>Ascomycota</taxon>
        <taxon>Pezizomycotina</taxon>
        <taxon>Eurotiomycetes</taxon>
        <taxon>Eurotiomycetidae</taxon>
        <taxon>Eurotiales</taxon>
        <taxon>Aspergillaceae</taxon>
        <taxon>Aspergillus</taxon>
        <taxon>Aspergillus subgen. Cremei</taxon>
    </lineage>
</organism>
<keyword evidence="3" id="KW-1185">Reference proteome</keyword>
<dbReference type="RefSeq" id="XP_040689222.1">
    <property type="nucleotide sequence ID" value="XM_040830926.1"/>
</dbReference>
<dbReference type="GeneID" id="63746774"/>
<dbReference type="GO" id="GO:0005524">
    <property type="term" value="F:ATP binding"/>
    <property type="evidence" value="ECO:0007669"/>
    <property type="project" value="InterPro"/>
</dbReference>
<dbReference type="GO" id="GO:0004672">
    <property type="term" value="F:protein kinase activity"/>
    <property type="evidence" value="ECO:0007669"/>
    <property type="project" value="InterPro"/>
</dbReference>
<dbReference type="Gene3D" id="1.10.510.10">
    <property type="entry name" value="Transferase(Phosphotransferase) domain 1"/>
    <property type="match status" value="1"/>
</dbReference>
<dbReference type="VEuPathDB" id="FungiDB:ASPWEDRAFT_172348"/>
<dbReference type="STRING" id="1073089.A0A1L9RKT3"/>
<proteinExistence type="predicted"/>
<dbReference type="EMBL" id="KV878212">
    <property type="protein sequence ID" value="OJJ35546.1"/>
    <property type="molecule type" value="Genomic_DNA"/>
</dbReference>
<reference evidence="3" key="1">
    <citation type="journal article" date="2017" name="Genome Biol.">
        <title>Comparative genomics reveals high biological diversity and specific adaptations in the industrially and medically important fungal genus Aspergillus.</title>
        <authorList>
            <person name="de Vries R.P."/>
            <person name="Riley R."/>
            <person name="Wiebenga A."/>
            <person name="Aguilar-Osorio G."/>
            <person name="Amillis S."/>
            <person name="Uchima C.A."/>
            <person name="Anderluh G."/>
            <person name="Asadollahi M."/>
            <person name="Askin M."/>
            <person name="Barry K."/>
            <person name="Battaglia E."/>
            <person name="Bayram O."/>
            <person name="Benocci T."/>
            <person name="Braus-Stromeyer S.A."/>
            <person name="Caldana C."/>
            <person name="Canovas D."/>
            <person name="Cerqueira G.C."/>
            <person name="Chen F."/>
            <person name="Chen W."/>
            <person name="Choi C."/>
            <person name="Clum A."/>
            <person name="Dos Santos R.A."/>
            <person name="Damasio A.R."/>
            <person name="Diallinas G."/>
            <person name="Emri T."/>
            <person name="Fekete E."/>
            <person name="Flipphi M."/>
            <person name="Freyberg S."/>
            <person name="Gallo A."/>
            <person name="Gournas C."/>
            <person name="Habgood R."/>
            <person name="Hainaut M."/>
            <person name="Harispe M.L."/>
            <person name="Henrissat B."/>
            <person name="Hilden K.S."/>
            <person name="Hope R."/>
            <person name="Hossain A."/>
            <person name="Karabika E."/>
            <person name="Karaffa L."/>
            <person name="Karanyi Z."/>
            <person name="Krasevec N."/>
            <person name="Kuo A."/>
            <person name="Kusch H."/>
            <person name="LaButti K."/>
            <person name="Lagendijk E.L."/>
            <person name="Lapidus A."/>
            <person name="Levasseur A."/>
            <person name="Lindquist E."/>
            <person name="Lipzen A."/>
            <person name="Logrieco A.F."/>
            <person name="MacCabe A."/>
            <person name="Maekelae M.R."/>
            <person name="Malavazi I."/>
            <person name="Melin P."/>
            <person name="Meyer V."/>
            <person name="Mielnichuk N."/>
            <person name="Miskei M."/>
            <person name="Molnar A.P."/>
            <person name="Mule G."/>
            <person name="Ngan C.Y."/>
            <person name="Orejas M."/>
            <person name="Orosz E."/>
            <person name="Ouedraogo J.P."/>
            <person name="Overkamp K.M."/>
            <person name="Park H.-S."/>
            <person name="Perrone G."/>
            <person name="Piumi F."/>
            <person name="Punt P.J."/>
            <person name="Ram A.F."/>
            <person name="Ramon A."/>
            <person name="Rauscher S."/>
            <person name="Record E."/>
            <person name="Riano-Pachon D.M."/>
            <person name="Robert V."/>
            <person name="Roehrig J."/>
            <person name="Ruller R."/>
            <person name="Salamov A."/>
            <person name="Salih N.S."/>
            <person name="Samson R.A."/>
            <person name="Sandor E."/>
            <person name="Sanguinetti M."/>
            <person name="Schuetze T."/>
            <person name="Sepcic K."/>
            <person name="Shelest E."/>
            <person name="Sherlock G."/>
            <person name="Sophianopoulou V."/>
            <person name="Squina F.M."/>
            <person name="Sun H."/>
            <person name="Susca A."/>
            <person name="Todd R.B."/>
            <person name="Tsang A."/>
            <person name="Unkles S.E."/>
            <person name="van de Wiele N."/>
            <person name="van Rossen-Uffink D."/>
            <person name="Oliveira J.V."/>
            <person name="Vesth T.C."/>
            <person name="Visser J."/>
            <person name="Yu J.-H."/>
            <person name="Zhou M."/>
            <person name="Andersen M.R."/>
            <person name="Archer D.B."/>
            <person name="Baker S.E."/>
            <person name="Benoit I."/>
            <person name="Brakhage A.A."/>
            <person name="Braus G.H."/>
            <person name="Fischer R."/>
            <person name="Frisvad J.C."/>
            <person name="Goldman G.H."/>
            <person name="Houbraken J."/>
            <person name="Oakley B."/>
            <person name="Pocsi I."/>
            <person name="Scazzocchio C."/>
            <person name="Seiboth B."/>
            <person name="vanKuyk P.A."/>
            <person name="Wortman J."/>
            <person name="Dyer P.S."/>
            <person name="Grigoriev I.V."/>
        </authorList>
    </citation>
    <scope>NUCLEOTIDE SEQUENCE [LARGE SCALE GENOMIC DNA]</scope>
    <source>
        <strain evidence="3">DTO 134E9</strain>
    </source>
</reference>
<dbReference type="InterPro" id="IPR000719">
    <property type="entry name" value="Prot_kinase_dom"/>
</dbReference>